<dbReference type="AlphaFoldDB" id="A0A7S0EQC9"/>
<gene>
    <name evidence="2" type="ORF">HPHI1048_LOCUS13661</name>
</gene>
<reference evidence="2" key="1">
    <citation type="submission" date="2021-01" db="EMBL/GenBank/DDBJ databases">
        <authorList>
            <person name="Corre E."/>
            <person name="Pelletier E."/>
            <person name="Niang G."/>
            <person name="Scheremetjew M."/>
            <person name="Finn R."/>
            <person name="Kale V."/>
            <person name="Holt S."/>
            <person name="Cochrane G."/>
            <person name="Meng A."/>
            <person name="Brown T."/>
            <person name="Cohen L."/>
        </authorList>
    </citation>
    <scope>NUCLEOTIDE SEQUENCE</scope>
    <source>
        <strain evidence="2">CCMP325</strain>
    </source>
</reference>
<feature type="compositionally biased region" description="Acidic residues" evidence="1">
    <location>
        <begin position="668"/>
        <end position="677"/>
    </location>
</feature>
<evidence type="ECO:0000313" key="2">
    <source>
        <dbReference type="EMBL" id="CAD8489977.1"/>
    </source>
</evidence>
<name>A0A7S0EQC9_9CRYP</name>
<sequence>MWFLSKSERDELVRIRSSKYLKKEAVRTAVSTAQLQKRLEHFARQHPSSRVSKALKSKEVTIEALAEAIQHTCSYADMSKQEKALEDWGTEERAWYMREWKADKIEQIEVSSHEDNGSVVQLITMTILGISAQLMKTTDKLCQQFEAQGLIIDETQNQRSITWKAPLRPDLVPTEEVPAVITFIYNEAAKQLWMGEKQFWIEGRKIQAVHSLQKPKYTFKLRTKKDTQGKMGYLAEIAQLLRLNDASAAEISEIYRQACLKQGIAVLDMTPNAGMMLMVSQRDRSLPPKKVFAAVGVDNVVQRREIDWIGRCTSLDSLETTLQTFDRQGRDRTGISLGLISEDEMIRKWFTIPMEAFAPMRSQPMERPEGMPAREHESFEVVLKSTAPTGRFTRKEVESICASDNTSMSTVIRSIRKAINAWDPQVKDEIMAIRTSTDPATMSWDGGVIRVQLASKQSACRLLDDFQAVHGRPGEGLIRVVVEAHSSNLQERDSLNDARPTMWAEVDLERIVNEASSTSQESERVVEDLMRAIAETVEVVRQRDDEQVELRIEGAVEELFETLESPGNVSFPTLKDWTQNPAKTTDRGAALLKEKVERILQEHSWTTAKRRQSAFSYKRGAEEAKEREYCTDLIFTALSKYVSDLNLSCTGAVSDENELIFQLKQADEGADMEDVDDQQGAGQGLPAASH</sequence>
<evidence type="ECO:0000256" key="1">
    <source>
        <dbReference type="SAM" id="MobiDB-lite"/>
    </source>
</evidence>
<organism evidence="2">
    <name type="scientific">Hanusia phi</name>
    <dbReference type="NCBI Taxonomy" id="3032"/>
    <lineage>
        <taxon>Eukaryota</taxon>
        <taxon>Cryptophyceae</taxon>
        <taxon>Pyrenomonadales</taxon>
        <taxon>Geminigeraceae</taxon>
        <taxon>Hanusia</taxon>
    </lineage>
</organism>
<dbReference type="EMBL" id="HBEO01020203">
    <property type="protein sequence ID" value="CAD8489977.1"/>
    <property type="molecule type" value="Transcribed_RNA"/>
</dbReference>
<accession>A0A7S0EQC9</accession>
<feature type="region of interest" description="Disordered" evidence="1">
    <location>
        <begin position="668"/>
        <end position="690"/>
    </location>
</feature>
<protein>
    <submittedName>
        <fullName evidence="2">Uncharacterized protein</fullName>
    </submittedName>
</protein>
<proteinExistence type="predicted"/>